<evidence type="ECO:0000313" key="2">
    <source>
        <dbReference type="EMBL" id="NLS13649.1"/>
    </source>
</evidence>
<feature type="domain" description="EAL" evidence="1">
    <location>
        <begin position="592"/>
        <end position="828"/>
    </location>
</feature>
<dbReference type="AlphaFoldDB" id="A0A7X8TRW7"/>
<dbReference type="PANTHER" id="PTHR33121:SF79">
    <property type="entry name" value="CYCLIC DI-GMP PHOSPHODIESTERASE PDED-RELATED"/>
    <property type="match status" value="1"/>
</dbReference>
<reference evidence="2 3" key="1">
    <citation type="submission" date="2020-04" db="EMBL/GenBank/DDBJ databases">
        <title>Vibrio sp. SM6, a novel species isolated from seawater.</title>
        <authorList>
            <person name="Wang X."/>
        </authorList>
    </citation>
    <scope>NUCLEOTIDE SEQUENCE [LARGE SCALE GENOMIC DNA]</scope>
    <source>
        <strain evidence="2 3">SM6</strain>
    </source>
</reference>
<dbReference type="InterPro" id="IPR050706">
    <property type="entry name" value="Cyclic-di-GMP_PDE-like"/>
</dbReference>
<dbReference type="EMBL" id="JABAIK010000011">
    <property type="protein sequence ID" value="NLS13649.1"/>
    <property type="molecule type" value="Genomic_DNA"/>
</dbReference>
<proteinExistence type="predicted"/>
<dbReference type="RefSeq" id="WP_168836745.1">
    <property type="nucleotide sequence ID" value="NZ_JABAIK010000011.1"/>
</dbReference>
<organism evidence="2 3">
    <name type="scientific">Vibrio agarilyticus</name>
    <dbReference type="NCBI Taxonomy" id="2726741"/>
    <lineage>
        <taxon>Bacteria</taxon>
        <taxon>Pseudomonadati</taxon>
        <taxon>Pseudomonadota</taxon>
        <taxon>Gammaproteobacteria</taxon>
        <taxon>Vibrionales</taxon>
        <taxon>Vibrionaceae</taxon>
        <taxon>Vibrio</taxon>
    </lineage>
</organism>
<dbReference type="Pfam" id="PF00563">
    <property type="entry name" value="EAL"/>
    <property type="match status" value="1"/>
</dbReference>
<dbReference type="InterPro" id="IPR013702">
    <property type="entry name" value="FIST_domain_N"/>
</dbReference>
<evidence type="ECO:0000259" key="1">
    <source>
        <dbReference type="PROSITE" id="PS50883"/>
    </source>
</evidence>
<gene>
    <name evidence="2" type="ORF">HGP28_12175</name>
</gene>
<dbReference type="SUPFAM" id="SSF141868">
    <property type="entry name" value="EAL domain-like"/>
    <property type="match status" value="1"/>
</dbReference>
<dbReference type="SMART" id="SM00897">
    <property type="entry name" value="FIST"/>
    <property type="match status" value="1"/>
</dbReference>
<dbReference type="GO" id="GO:0071111">
    <property type="term" value="F:cyclic-guanylate-specific phosphodiesterase activity"/>
    <property type="evidence" value="ECO:0007669"/>
    <property type="project" value="InterPro"/>
</dbReference>
<accession>A0A7X8TRW7</accession>
<sequence>MQTVSWFIERIEALYDKLTTRHWDDNKQYAIQILSSQSAEKARAYAQALTQALPHAHIVGSSVSHLIQQQSILTSGSLIIINEFQHTQMTSAAVPYQYGAEKDSERLRHALNLQASSCAILSFSCQVAGQDYAIYRAFDRATTPPIAGGLAYPSELGAWVLHQTQTYPDGVVAIALHSDVLRVWTGAYSEWNPVGMPHVVTKANQNRLITLGDEPVYDHYKHYLADGADVDLLTLRSFPLYRERHGKKEVCVANEIHPDGSMSFDRSFCVGDILRFCYTHPSLTLEQLKYGITQLAFHQPQTIWIYNCASRLDFIEGTEEVAPFTELAMVNGGYCMGELYASHDEQEILHHSLTYLGLREADEVPDFKRPAAYQGSSVSPLFSLIRNAINDLNQSNHQMEYLLERQAQKLSQSFRTDSRTGLANRVALQEYLAGMNEDEHLLTLKLINFSQINEKYGYSVGDRLLKDLSQHFRVQLRKGLGRIAATQLYSIGVGEWAFVFRANEPSAQIKHPFTLFADLVEQHDFSVHGAEELDYLSVSLCGGLASRRDFPTVSGDELLLKAIEARRAGRRNNTHICNALDIQVSEEVRKEQLAWHSRVSRAILKHQIVTYAQPIFSAQSHQIYSHECLVRIIENGQVIAPGQFLPIISDTHLYSRLSRHMIESTLNYMKDKSGVFSINLSPQDLFSDKTLYVLENAISKLNDPTRLGLEVLESEQITDYDRMIEVCGHFRRLGARIIVDDFGSGYSNFDEIAKLEPEIIKLDGSLIRHIHQDQRQRKMTAQLVKLCQVLNAKTVAEFVHNQAVCYLVESMGVDYLQGFHLGEPKRLF</sequence>
<dbReference type="Pfam" id="PF00990">
    <property type="entry name" value="GGDEF"/>
    <property type="match status" value="1"/>
</dbReference>
<dbReference type="SMART" id="SM00267">
    <property type="entry name" value="GGDEF"/>
    <property type="match status" value="1"/>
</dbReference>
<dbReference type="InterPro" id="IPR000160">
    <property type="entry name" value="GGDEF_dom"/>
</dbReference>
<dbReference type="Gene3D" id="3.20.20.450">
    <property type="entry name" value="EAL domain"/>
    <property type="match status" value="1"/>
</dbReference>
<evidence type="ECO:0000313" key="3">
    <source>
        <dbReference type="Proteomes" id="UP000535589"/>
    </source>
</evidence>
<dbReference type="SMART" id="SM01204">
    <property type="entry name" value="FIST_C"/>
    <property type="match status" value="1"/>
</dbReference>
<name>A0A7X8TRW7_9VIBR</name>
<dbReference type="SMART" id="SM00052">
    <property type="entry name" value="EAL"/>
    <property type="match status" value="1"/>
</dbReference>
<dbReference type="InterPro" id="IPR001633">
    <property type="entry name" value="EAL_dom"/>
</dbReference>
<dbReference type="Proteomes" id="UP000535589">
    <property type="component" value="Unassembled WGS sequence"/>
</dbReference>
<dbReference type="InterPro" id="IPR019494">
    <property type="entry name" value="FIST_C"/>
</dbReference>
<dbReference type="Gene3D" id="3.30.70.270">
    <property type="match status" value="1"/>
</dbReference>
<keyword evidence="3" id="KW-1185">Reference proteome</keyword>
<dbReference type="Pfam" id="PF08495">
    <property type="entry name" value="FIST"/>
    <property type="match status" value="1"/>
</dbReference>
<dbReference type="SUPFAM" id="SSF55073">
    <property type="entry name" value="Nucleotide cyclase"/>
    <property type="match status" value="1"/>
</dbReference>
<dbReference type="InterPro" id="IPR029787">
    <property type="entry name" value="Nucleotide_cyclase"/>
</dbReference>
<dbReference type="InterPro" id="IPR043128">
    <property type="entry name" value="Rev_trsase/Diguanyl_cyclase"/>
</dbReference>
<dbReference type="PANTHER" id="PTHR33121">
    <property type="entry name" value="CYCLIC DI-GMP PHOSPHODIESTERASE PDEF"/>
    <property type="match status" value="1"/>
</dbReference>
<comment type="caution">
    <text evidence="2">The sequence shown here is derived from an EMBL/GenBank/DDBJ whole genome shotgun (WGS) entry which is preliminary data.</text>
</comment>
<dbReference type="CDD" id="cd01948">
    <property type="entry name" value="EAL"/>
    <property type="match status" value="1"/>
</dbReference>
<dbReference type="PROSITE" id="PS50883">
    <property type="entry name" value="EAL"/>
    <property type="match status" value="1"/>
</dbReference>
<protein>
    <submittedName>
        <fullName evidence="2">EAL domain-containing protein</fullName>
    </submittedName>
</protein>
<dbReference type="InterPro" id="IPR035919">
    <property type="entry name" value="EAL_sf"/>
</dbReference>